<evidence type="ECO:0008006" key="3">
    <source>
        <dbReference type="Google" id="ProtNLM"/>
    </source>
</evidence>
<dbReference type="OrthoDB" id="3695428at2"/>
<organism evidence="1 2">
    <name type="scientific">Micromonospora wenchangensis</name>
    <dbReference type="NCBI Taxonomy" id="1185415"/>
    <lineage>
        <taxon>Bacteria</taxon>
        <taxon>Bacillati</taxon>
        <taxon>Actinomycetota</taxon>
        <taxon>Actinomycetes</taxon>
        <taxon>Micromonosporales</taxon>
        <taxon>Micromonosporaceae</taxon>
        <taxon>Micromonospora</taxon>
    </lineage>
</organism>
<dbReference type="EMBL" id="MZMV01000033">
    <property type="protein sequence ID" value="OWV04710.1"/>
    <property type="molecule type" value="Genomic_DNA"/>
</dbReference>
<name>A0A246RJ33_9ACTN</name>
<dbReference type="Proteomes" id="UP000197174">
    <property type="component" value="Unassembled WGS sequence"/>
</dbReference>
<keyword evidence="2" id="KW-1185">Reference proteome</keyword>
<sequence>MINWTSAARDPARFERAMKMLIKKTDPRAQGVDGAGGDGGRDSYVPTRFVSGDGMRVYEVKSFTGRLTGSRRSQVKKSLAMAVKEHSPSEWVLIIPLEFSPAEIVWWESLEAQYPDVTLDRRCTDWLDEQFRQDEGLRRFLEGDEYYVSQRLAELNLEQAGMVGGVPDLFHRQRTLHARATEMAPRRWDWTISAGENYQKVEIRPRPGTDATVSVRGRFAFPADDAEAATVVQRWRDALAFGGAATVEQRFVEDVTMVLPEDLREVFPPSSGPGTVQFSSPQAELTTPVLLHLVAEDCDGNQVSRLPISFTTRLAGSMGATIVGTDVSRTVTAQLQMTYEMPPAEEAEDGWQALVGQLKLSWASPIGHLPSTLRPMAELIKACVGDGASLYVWLGRQRVARLPTAMTADLAEDADLVLLLDDLQEHLGLSEPVPDDLTESDVSALTMAWAVLSTGQGSWPDAVIDFHVAADGVNAFMTHRLWSSEPGELVLTHPRLVISSAGLQLDLGPVEIRLPRVAVQNRADIEDAARAGTSVIARFAACDGATPLVTSLPAQPG</sequence>
<evidence type="ECO:0000313" key="2">
    <source>
        <dbReference type="Proteomes" id="UP000197174"/>
    </source>
</evidence>
<gene>
    <name evidence="1" type="ORF">B5D80_19655</name>
</gene>
<accession>A0A246RJ33</accession>
<dbReference type="AlphaFoldDB" id="A0A246RJ33"/>
<protein>
    <recommendedName>
        <fullName evidence="3">Restriction endonuclease type IV Mrr domain-containing protein</fullName>
    </recommendedName>
</protein>
<proteinExistence type="predicted"/>
<reference evidence="1 2" key="1">
    <citation type="submission" date="2017-03" db="EMBL/GenBank/DDBJ databases">
        <title>Whole genome sequence of Micromonospora wenchangensis, isolated from mangrove soil.</title>
        <authorList>
            <person name="Yang H."/>
        </authorList>
    </citation>
    <scope>NUCLEOTIDE SEQUENCE [LARGE SCALE GENOMIC DNA]</scope>
    <source>
        <strain evidence="1 2">CCTCC AA 2012002</strain>
    </source>
</reference>
<evidence type="ECO:0000313" key="1">
    <source>
        <dbReference type="EMBL" id="OWV04710.1"/>
    </source>
</evidence>
<comment type="caution">
    <text evidence="1">The sequence shown here is derived from an EMBL/GenBank/DDBJ whole genome shotgun (WGS) entry which is preliminary data.</text>
</comment>
<dbReference type="RefSeq" id="WP_088645356.1">
    <property type="nucleotide sequence ID" value="NZ_MZMV01000033.1"/>
</dbReference>